<reference evidence="1 2" key="1">
    <citation type="journal article" date="2011" name="J. Bacteriol.">
        <title>Complete genome sequence of the cellulose-degrading bacterium Cellulosilyticum lentocellum.</title>
        <authorList>
            <consortium name="US DOE Joint Genome Institute"/>
            <person name="Miller D.A."/>
            <person name="Suen G."/>
            <person name="Bruce D."/>
            <person name="Copeland A."/>
            <person name="Cheng J.F."/>
            <person name="Detter C."/>
            <person name="Goodwin L.A."/>
            <person name="Han C.S."/>
            <person name="Hauser L.J."/>
            <person name="Land M.L."/>
            <person name="Lapidus A."/>
            <person name="Lucas S."/>
            <person name="Meincke L."/>
            <person name="Pitluck S."/>
            <person name="Tapia R."/>
            <person name="Teshima H."/>
            <person name="Woyke T."/>
            <person name="Fox B.G."/>
            <person name="Angert E.R."/>
            <person name="Currie C.R."/>
        </authorList>
    </citation>
    <scope>NUCLEOTIDE SEQUENCE [LARGE SCALE GENOMIC DNA]</scope>
    <source>
        <strain evidence="2">ATCC 49066 / DSM 5427 / NCIMB 11756 / RHM5</strain>
    </source>
</reference>
<dbReference type="EMBL" id="CP002582">
    <property type="protein sequence ID" value="ADZ85441.1"/>
    <property type="molecule type" value="Genomic_DNA"/>
</dbReference>
<sequence length="167" mass="19465">MRELSYIVLGIVFLSSLVQPFTEMAEACRQKIVINSAINNSFRAARDRSLKEESMQNLDAEIDIEAFYDYFSDAFCNSLDLSEASRNQGEYGSMTFDSYNDDFNEIHVEFQISDGDDYDDKEKKQVEIYAKTNYKFKVGILKALEDKSKYDDYALEFKKEYLLFVKN</sequence>
<protein>
    <submittedName>
        <fullName evidence="1">Uncharacterized protein</fullName>
    </submittedName>
</protein>
<gene>
    <name evidence="1" type="ordered locus">Clole_3761</name>
</gene>
<dbReference type="KEGG" id="cle:Clole_3761"/>
<accession>F2JHU9</accession>
<dbReference type="RefSeq" id="WP_013658715.1">
    <property type="nucleotide sequence ID" value="NC_015275.1"/>
</dbReference>
<evidence type="ECO:0000313" key="1">
    <source>
        <dbReference type="EMBL" id="ADZ85441.1"/>
    </source>
</evidence>
<dbReference type="eggNOG" id="ENOG5033KB2">
    <property type="taxonomic scope" value="Bacteria"/>
</dbReference>
<name>F2JHU9_CELLD</name>
<proteinExistence type="predicted"/>
<dbReference type="STRING" id="642492.Clole_3761"/>
<dbReference type="AlphaFoldDB" id="F2JHU9"/>
<dbReference type="HOGENOM" id="CLU_135603_0_0_9"/>
<organism evidence="1 2">
    <name type="scientific">Cellulosilyticum lentocellum (strain ATCC 49066 / DSM 5427 / NCIMB 11756 / RHM5)</name>
    <name type="common">Clostridium lentocellum</name>
    <dbReference type="NCBI Taxonomy" id="642492"/>
    <lineage>
        <taxon>Bacteria</taxon>
        <taxon>Bacillati</taxon>
        <taxon>Bacillota</taxon>
        <taxon>Clostridia</taxon>
        <taxon>Lachnospirales</taxon>
        <taxon>Cellulosilyticaceae</taxon>
        <taxon>Cellulosilyticum</taxon>
    </lineage>
</organism>
<dbReference type="Proteomes" id="UP000008467">
    <property type="component" value="Chromosome"/>
</dbReference>
<keyword evidence="2" id="KW-1185">Reference proteome</keyword>
<evidence type="ECO:0000313" key="2">
    <source>
        <dbReference type="Proteomes" id="UP000008467"/>
    </source>
</evidence>